<proteinExistence type="predicted"/>
<protein>
    <recommendedName>
        <fullName evidence="1">SpoVT-AbrB domain-containing protein</fullName>
    </recommendedName>
</protein>
<dbReference type="EMBL" id="UOEU01000699">
    <property type="protein sequence ID" value="VAW38206.1"/>
    <property type="molecule type" value="Genomic_DNA"/>
</dbReference>
<dbReference type="GO" id="GO:0003677">
    <property type="term" value="F:DNA binding"/>
    <property type="evidence" value="ECO:0007669"/>
    <property type="project" value="InterPro"/>
</dbReference>
<accession>A0A3B0W0V5</accession>
<dbReference type="Pfam" id="PF04014">
    <property type="entry name" value="MazE_antitoxin"/>
    <property type="match status" value="1"/>
</dbReference>
<dbReference type="Gene3D" id="2.10.260.10">
    <property type="match status" value="1"/>
</dbReference>
<name>A0A3B0W0V5_9ZZZZ</name>
<dbReference type="InterPro" id="IPR007159">
    <property type="entry name" value="SpoVT-AbrB_dom"/>
</dbReference>
<dbReference type="InterPro" id="IPR013432">
    <property type="entry name" value="Doc_partner"/>
</dbReference>
<gene>
    <name evidence="2" type="ORF">MNBD_CHLOROFLEXI01-3035</name>
</gene>
<reference evidence="2" key="1">
    <citation type="submission" date="2018-06" db="EMBL/GenBank/DDBJ databases">
        <authorList>
            <person name="Zhirakovskaya E."/>
        </authorList>
    </citation>
    <scope>NUCLEOTIDE SEQUENCE</scope>
</reference>
<evidence type="ECO:0000259" key="1">
    <source>
        <dbReference type="SMART" id="SM00966"/>
    </source>
</evidence>
<evidence type="ECO:0000313" key="2">
    <source>
        <dbReference type="EMBL" id="VAW38206.1"/>
    </source>
</evidence>
<dbReference type="SUPFAM" id="SSF89447">
    <property type="entry name" value="AbrB/MazE/MraZ-like"/>
    <property type="match status" value="1"/>
</dbReference>
<dbReference type="InterPro" id="IPR037914">
    <property type="entry name" value="SpoVT-AbrB_sf"/>
</dbReference>
<sequence>MVRKIFKTGNSLVISLPKEAIEQLGLQEGSQVSLTVEAEAGRLMIEPIQTEKAAIDSEFSQQLNQFIEQYGPALEALAK</sequence>
<organism evidence="2">
    <name type="scientific">hydrothermal vent metagenome</name>
    <dbReference type="NCBI Taxonomy" id="652676"/>
    <lineage>
        <taxon>unclassified sequences</taxon>
        <taxon>metagenomes</taxon>
        <taxon>ecological metagenomes</taxon>
    </lineage>
</organism>
<dbReference type="SMART" id="SM00966">
    <property type="entry name" value="SpoVT_AbrB"/>
    <property type="match status" value="1"/>
</dbReference>
<dbReference type="NCBIfam" id="TIGR02609">
    <property type="entry name" value="doc_partner"/>
    <property type="match status" value="1"/>
</dbReference>
<dbReference type="AlphaFoldDB" id="A0A3B0W0V5"/>
<feature type="domain" description="SpoVT-AbrB" evidence="1">
    <location>
        <begin position="6"/>
        <end position="53"/>
    </location>
</feature>